<protein>
    <recommendedName>
        <fullName evidence="5">DUF3558 domain-containing protein</fullName>
    </recommendedName>
</protein>
<comment type="caution">
    <text evidence="3">The sequence shown here is derived from an EMBL/GenBank/DDBJ whole genome shotgun (WGS) entry which is preliminary data.</text>
</comment>
<evidence type="ECO:0000313" key="4">
    <source>
        <dbReference type="Proteomes" id="UP001361570"/>
    </source>
</evidence>
<evidence type="ECO:0000256" key="2">
    <source>
        <dbReference type="SAM" id="Phobius"/>
    </source>
</evidence>
<dbReference type="RefSeq" id="WP_336403068.1">
    <property type="nucleotide sequence ID" value="NZ_JBAPLU010000003.1"/>
</dbReference>
<evidence type="ECO:0000256" key="1">
    <source>
        <dbReference type="SAM" id="MobiDB-lite"/>
    </source>
</evidence>
<dbReference type="PROSITE" id="PS51257">
    <property type="entry name" value="PROKAR_LIPOPROTEIN"/>
    <property type="match status" value="1"/>
</dbReference>
<dbReference type="EMBL" id="JBAPLU010000003">
    <property type="protein sequence ID" value="MEI4270924.1"/>
    <property type="molecule type" value="Genomic_DNA"/>
</dbReference>
<reference evidence="3 4" key="1">
    <citation type="submission" date="2024-03" db="EMBL/GenBank/DDBJ databases">
        <title>Draft genome sequence of Klenkia sp. LSe6-5.</title>
        <authorList>
            <person name="Duangmal K."/>
            <person name="Chantavorakit T."/>
        </authorList>
    </citation>
    <scope>NUCLEOTIDE SEQUENCE [LARGE SCALE GENOMIC DNA]</scope>
    <source>
        <strain evidence="3 4">LSe6-5</strain>
    </source>
</reference>
<feature type="compositionally biased region" description="Polar residues" evidence="1">
    <location>
        <begin position="229"/>
        <end position="255"/>
    </location>
</feature>
<keyword evidence="2" id="KW-1133">Transmembrane helix</keyword>
<keyword evidence="2" id="KW-0812">Transmembrane</keyword>
<keyword evidence="2" id="KW-0472">Membrane</keyword>
<feature type="transmembrane region" description="Helical" evidence="2">
    <location>
        <begin position="12"/>
        <end position="38"/>
    </location>
</feature>
<keyword evidence="4" id="KW-1185">Reference proteome</keyword>
<feature type="region of interest" description="Disordered" evidence="1">
    <location>
        <begin position="227"/>
        <end position="255"/>
    </location>
</feature>
<name>A0ABU8DQ50_9ACTN</name>
<proteinExistence type="predicted"/>
<dbReference type="Proteomes" id="UP001361570">
    <property type="component" value="Unassembled WGS sequence"/>
</dbReference>
<organism evidence="3 4">
    <name type="scientific">Klenkia sesuvii</name>
    <dbReference type="NCBI Taxonomy" id="3103137"/>
    <lineage>
        <taxon>Bacteria</taxon>
        <taxon>Bacillati</taxon>
        <taxon>Actinomycetota</taxon>
        <taxon>Actinomycetes</taxon>
        <taxon>Geodermatophilales</taxon>
        <taxon>Geodermatophilaceae</taxon>
        <taxon>Klenkia</taxon>
    </lineage>
</organism>
<evidence type="ECO:0008006" key="5">
    <source>
        <dbReference type="Google" id="ProtNLM"/>
    </source>
</evidence>
<evidence type="ECO:0000313" key="3">
    <source>
        <dbReference type="EMBL" id="MEI4270924.1"/>
    </source>
</evidence>
<gene>
    <name evidence="3" type="ORF">TEK04_04250</name>
</gene>
<sequence length="255" mass="24138">MTVRRPPTRVGGALSSVGLVGAVGLAGVLVLGGCTGFAGTSAPATTSSVPSSAPSSATTASTTAATTAAAVELPATCTDLLSTAQLDAALGARLPGTSTYVVGLPEPSIGRTGRVTCGFGVTPATATAGASDPLLEVSLLTYTDPGAATDRVAAVVAARQGQGVTAGSATVPGAQAVLFAGAADTTLVATLAERTVSLTLVPGLLDAAATRAALEQLAAAALGAGTGTSVGSEARTTTSPQTGRPAGTSTSSATG</sequence>
<accession>A0ABU8DQ50</accession>